<accession>U5SCJ3</accession>
<proteinExistence type="predicted"/>
<dbReference type="EMBL" id="CP006812">
    <property type="protein sequence ID" value="AGY82751.1"/>
    <property type="molecule type" value="Genomic_DNA"/>
</dbReference>
<evidence type="ECO:0000313" key="3">
    <source>
        <dbReference type="Proteomes" id="UP000017469"/>
    </source>
</evidence>
<protein>
    <submittedName>
        <fullName evidence="2">Uncharacterized protein</fullName>
    </submittedName>
</protein>
<dbReference type="Proteomes" id="UP000017469">
    <property type="component" value="Chromosome"/>
</dbReference>
<evidence type="ECO:0000256" key="1">
    <source>
        <dbReference type="SAM" id="Phobius"/>
    </source>
</evidence>
<feature type="transmembrane region" description="Helical" evidence="1">
    <location>
        <begin position="34"/>
        <end position="58"/>
    </location>
</feature>
<evidence type="ECO:0000313" key="2">
    <source>
        <dbReference type="EMBL" id="AGY82751.1"/>
    </source>
</evidence>
<dbReference type="HOGENOM" id="CLU_2859452_0_0_9"/>
<keyword evidence="1" id="KW-0472">Membrane</keyword>
<name>U5SCJ3_9LACT</name>
<gene>
    <name evidence="2" type="ORF">Q783_00380</name>
</gene>
<feature type="transmembrane region" description="Helical" evidence="1">
    <location>
        <begin position="10"/>
        <end position="28"/>
    </location>
</feature>
<dbReference type="KEGG" id="caw:Q783_00380"/>
<keyword evidence="1" id="KW-1133">Transmembrane helix</keyword>
<dbReference type="AlphaFoldDB" id="U5SCJ3"/>
<keyword evidence="1" id="KW-0812">Transmembrane</keyword>
<organism evidence="2 3">
    <name type="scientific">Carnobacterium inhibens subsp. gilichinskyi</name>
    <dbReference type="NCBI Taxonomy" id="1266845"/>
    <lineage>
        <taxon>Bacteria</taxon>
        <taxon>Bacillati</taxon>
        <taxon>Bacillota</taxon>
        <taxon>Bacilli</taxon>
        <taxon>Lactobacillales</taxon>
        <taxon>Carnobacteriaceae</taxon>
        <taxon>Carnobacterium</taxon>
    </lineage>
</organism>
<reference evidence="2 3" key="1">
    <citation type="journal article" date="2013" name="Genome Announc.">
        <title>Complete Genome Sequence of Carnobacterium gilichinskyi Strain WN1359T (DSM 27470T).</title>
        <authorList>
            <person name="Leonard M.T."/>
            <person name="Panayotova N."/>
            <person name="Farmerie W.G."/>
            <person name="Triplett E.W."/>
            <person name="Nicholson W.L."/>
        </authorList>
    </citation>
    <scope>NUCLEOTIDE SEQUENCE [LARGE SCALE GENOMIC DNA]</scope>
    <source>
        <strain evidence="2 3">WN1359</strain>
    </source>
</reference>
<sequence>MRENLTLKKIIMLFIISFAVLFIEIYFFTNSNGLSGAIIRTIAMQSLVFVPIFILKIVKKYNNY</sequence>